<proteinExistence type="predicted"/>
<evidence type="ECO:0000313" key="2">
    <source>
        <dbReference type="WBParaSite" id="PSAMB.scaffold250size61370.g3821.t1"/>
    </source>
</evidence>
<dbReference type="WBParaSite" id="PSAMB.scaffold250size61370.g3821.t1">
    <property type="protein sequence ID" value="PSAMB.scaffold250size61370.g3821.t1"/>
    <property type="gene ID" value="PSAMB.scaffold250size61370.g3821"/>
</dbReference>
<name>A0A914VTC2_9BILA</name>
<organism evidence="1 2">
    <name type="scientific">Plectus sambesii</name>
    <dbReference type="NCBI Taxonomy" id="2011161"/>
    <lineage>
        <taxon>Eukaryota</taxon>
        <taxon>Metazoa</taxon>
        <taxon>Ecdysozoa</taxon>
        <taxon>Nematoda</taxon>
        <taxon>Chromadorea</taxon>
        <taxon>Plectida</taxon>
        <taxon>Plectina</taxon>
        <taxon>Plectoidea</taxon>
        <taxon>Plectidae</taxon>
        <taxon>Plectus</taxon>
    </lineage>
</organism>
<accession>A0A914VTC2</accession>
<sequence length="137" mass="14241">MTKCTAPSTTDVRRPDAGHLCSPAMTGSVCCLPWSGAPSLLQPLTADSTGPCVLFIGREGWRHTDVWSVHASSDNQPWGAQICSSRYRPGPALDLPPSQQPAVIGRQIAAISLTAASGRQTASNVVVGPGSGDIAFE</sequence>
<reference evidence="2" key="1">
    <citation type="submission" date="2022-11" db="UniProtKB">
        <authorList>
            <consortium name="WormBaseParasite"/>
        </authorList>
    </citation>
    <scope>IDENTIFICATION</scope>
</reference>
<dbReference type="AlphaFoldDB" id="A0A914VTC2"/>
<evidence type="ECO:0000313" key="1">
    <source>
        <dbReference type="Proteomes" id="UP000887566"/>
    </source>
</evidence>
<protein>
    <submittedName>
        <fullName evidence="2">Uncharacterized protein</fullName>
    </submittedName>
</protein>
<keyword evidence="1" id="KW-1185">Reference proteome</keyword>
<dbReference type="Proteomes" id="UP000887566">
    <property type="component" value="Unplaced"/>
</dbReference>